<dbReference type="EMBL" id="JANPWB010000004">
    <property type="protein sequence ID" value="KAJ1194775.1"/>
    <property type="molecule type" value="Genomic_DNA"/>
</dbReference>
<sequence>MAALLLAMQQSLTLTKSKTDGMCARMDAISIKLQKRDGRLTEAEQQISTVDDSLLPVRTYAADGEAPEGYSCQE</sequence>
<organism evidence="1 2">
    <name type="scientific">Pleurodeles waltl</name>
    <name type="common">Iberian ribbed newt</name>
    <dbReference type="NCBI Taxonomy" id="8319"/>
    <lineage>
        <taxon>Eukaryota</taxon>
        <taxon>Metazoa</taxon>
        <taxon>Chordata</taxon>
        <taxon>Craniata</taxon>
        <taxon>Vertebrata</taxon>
        <taxon>Euteleostomi</taxon>
        <taxon>Amphibia</taxon>
        <taxon>Batrachia</taxon>
        <taxon>Caudata</taxon>
        <taxon>Salamandroidea</taxon>
        <taxon>Salamandridae</taxon>
        <taxon>Pleurodelinae</taxon>
        <taxon>Pleurodeles</taxon>
    </lineage>
</organism>
<dbReference type="Proteomes" id="UP001066276">
    <property type="component" value="Chromosome 2_2"/>
</dbReference>
<name>A0AAV7V3C5_PLEWA</name>
<gene>
    <name evidence="1" type="ORF">NDU88_004061</name>
</gene>
<reference evidence="1" key="1">
    <citation type="journal article" date="2022" name="bioRxiv">
        <title>Sequencing and chromosome-scale assembly of the giantPleurodeles waltlgenome.</title>
        <authorList>
            <person name="Brown T."/>
            <person name="Elewa A."/>
            <person name="Iarovenko S."/>
            <person name="Subramanian E."/>
            <person name="Araus A.J."/>
            <person name="Petzold A."/>
            <person name="Susuki M."/>
            <person name="Suzuki K.-i.T."/>
            <person name="Hayashi T."/>
            <person name="Toyoda A."/>
            <person name="Oliveira C."/>
            <person name="Osipova E."/>
            <person name="Leigh N.D."/>
            <person name="Simon A."/>
            <person name="Yun M.H."/>
        </authorList>
    </citation>
    <scope>NUCLEOTIDE SEQUENCE</scope>
    <source>
        <strain evidence="1">20211129_DDA</strain>
        <tissue evidence="1">Liver</tissue>
    </source>
</reference>
<protein>
    <submittedName>
        <fullName evidence="1">Uncharacterized protein</fullName>
    </submittedName>
</protein>
<accession>A0AAV7V3C5</accession>
<evidence type="ECO:0000313" key="2">
    <source>
        <dbReference type="Proteomes" id="UP001066276"/>
    </source>
</evidence>
<dbReference type="AlphaFoldDB" id="A0AAV7V3C5"/>
<comment type="caution">
    <text evidence="1">The sequence shown here is derived from an EMBL/GenBank/DDBJ whole genome shotgun (WGS) entry which is preliminary data.</text>
</comment>
<proteinExistence type="predicted"/>
<keyword evidence="2" id="KW-1185">Reference proteome</keyword>
<evidence type="ECO:0000313" key="1">
    <source>
        <dbReference type="EMBL" id="KAJ1194775.1"/>
    </source>
</evidence>